<dbReference type="HOGENOM" id="CLU_2960585_0_0_1"/>
<dbReference type="EMBL" id="KB445576">
    <property type="protein sequence ID" value="EMD91357.1"/>
    <property type="molecule type" value="Genomic_DNA"/>
</dbReference>
<evidence type="ECO:0000313" key="3">
    <source>
        <dbReference type="Proteomes" id="UP000016936"/>
    </source>
</evidence>
<name>M2UU29_COCH5</name>
<accession>M2UU29</accession>
<protein>
    <submittedName>
        <fullName evidence="2">Uncharacterized protein</fullName>
    </submittedName>
</protein>
<feature type="region of interest" description="Disordered" evidence="1">
    <location>
        <begin position="16"/>
        <end position="59"/>
    </location>
</feature>
<keyword evidence="3" id="KW-1185">Reference proteome</keyword>
<evidence type="ECO:0000256" key="1">
    <source>
        <dbReference type="SAM" id="MobiDB-lite"/>
    </source>
</evidence>
<sequence>MAIINKKEIPFARHEKNMNPALGNMRKSGQPTRPFFRFSNPRPIVTHTLRTPERKQEKT</sequence>
<organism evidence="2 3">
    <name type="scientific">Cochliobolus heterostrophus (strain C5 / ATCC 48332 / race O)</name>
    <name type="common">Southern corn leaf blight fungus</name>
    <name type="synonym">Bipolaris maydis</name>
    <dbReference type="NCBI Taxonomy" id="701091"/>
    <lineage>
        <taxon>Eukaryota</taxon>
        <taxon>Fungi</taxon>
        <taxon>Dikarya</taxon>
        <taxon>Ascomycota</taxon>
        <taxon>Pezizomycotina</taxon>
        <taxon>Dothideomycetes</taxon>
        <taxon>Pleosporomycetidae</taxon>
        <taxon>Pleosporales</taxon>
        <taxon>Pleosporineae</taxon>
        <taxon>Pleosporaceae</taxon>
        <taxon>Bipolaris</taxon>
    </lineage>
</organism>
<dbReference type="AlphaFoldDB" id="M2UU29"/>
<feature type="compositionally biased region" description="Basic and acidic residues" evidence="1">
    <location>
        <begin position="50"/>
        <end position="59"/>
    </location>
</feature>
<gene>
    <name evidence="2" type="ORF">COCHEDRAFT_1021409</name>
</gene>
<dbReference type="Proteomes" id="UP000016936">
    <property type="component" value="Unassembled WGS sequence"/>
</dbReference>
<reference evidence="3" key="2">
    <citation type="journal article" date="2013" name="PLoS Genet.">
        <title>Comparative genome structure, secondary metabolite, and effector coding capacity across Cochliobolus pathogens.</title>
        <authorList>
            <person name="Condon B.J."/>
            <person name="Leng Y."/>
            <person name="Wu D."/>
            <person name="Bushley K.E."/>
            <person name="Ohm R.A."/>
            <person name="Otillar R."/>
            <person name="Martin J."/>
            <person name="Schackwitz W."/>
            <person name="Grimwood J."/>
            <person name="MohdZainudin N."/>
            <person name="Xue C."/>
            <person name="Wang R."/>
            <person name="Manning V.A."/>
            <person name="Dhillon B."/>
            <person name="Tu Z.J."/>
            <person name="Steffenson B.J."/>
            <person name="Salamov A."/>
            <person name="Sun H."/>
            <person name="Lowry S."/>
            <person name="LaButti K."/>
            <person name="Han J."/>
            <person name="Copeland A."/>
            <person name="Lindquist E."/>
            <person name="Barry K."/>
            <person name="Schmutz J."/>
            <person name="Baker S.E."/>
            <person name="Ciuffetti L.M."/>
            <person name="Grigoriev I.V."/>
            <person name="Zhong S."/>
            <person name="Turgeon B.G."/>
        </authorList>
    </citation>
    <scope>NUCLEOTIDE SEQUENCE [LARGE SCALE GENOMIC DNA]</scope>
    <source>
        <strain evidence="3">C5 / ATCC 48332 / race O</strain>
    </source>
</reference>
<evidence type="ECO:0000313" key="2">
    <source>
        <dbReference type="EMBL" id="EMD91357.1"/>
    </source>
</evidence>
<reference evidence="2 3" key="1">
    <citation type="journal article" date="2012" name="PLoS Pathog.">
        <title>Diverse lifestyles and strategies of plant pathogenesis encoded in the genomes of eighteen Dothideomycetes fungi.</title>
        <authorList>
            <person name="Ohm R.A."/>
            <person name="Feau N."/>
            <person name="Henrissat B."/>
            <person name="Schoch C.L."/>
            <person name="Horwitz B.A."/>
            <person name="Barry K.W."/>
            <person name="Condon B.J."/>
            <person name="Copeland A.C."/>
            <person name="Dhillon B."/>
            <person name="Glaser F."/>
            <person name="Hesse C.N."/>
            <person name="Kosti I."/>
            <person name="LaButti K."/>
            <person name="Lindquist E.A."/>
            <person name="Lucas S."/>
            <person name="Salamov A.A."/>
            <person name="Bradshaw R.E."/>
            <person name="Ciuffetti L."/>
            <person name="Hamelin R.C."/>
            <person name="Kema G.H.J."/>
            <person name="Lawrence C."/>
            <person name="Scott J.A."/>
            <person name="Spatafora J.W."/>
            <person name="Turgeon B.G."/>
            <person name="de Wit P.J.G.M."/>
            <person name="Zhong S."/>
            <person name="Goodwin S.B."/>
            <person name="Grigoriev I.V."/>
        </authorList>
    </citation>
    <scope>NUCLEOTIDE SEQUENCE [LARGE SCALE GENOMIC DNA]</scope>
    <source>
        <strain evidence="3">C5 / ATCC 48332 / race O</strain>
    </source>
</reference>
<proteinExistence type="predicted"/>